<evidence type="ECO:0000313" key="3">
    <source>
        <dbReference type="Proteomes" id="UP000720189"/>
    </source>
</evidence>
<sequence>MPHTSASTSRELLIFTMHLLLILLVWLRKLFTYFKANVKPTDEIVMLIINDIYKGTDKPSIFAFFVLRQVSQRFRRLTQDKTFDSHVFSNKDCCERCLSSSGFWARKENTPTVTDNLDGSSCRERHCFGYKINRAGICSKGLGDLIRKEKLCSPCQTRLDVRESCDVSVNANLHPDIHWTGNFALLVKLITLLYAFQPVSKYVSPGQVIFAYVNIRCSAGMVSNTLLQALPQPSKQRERTRSRHANIRATVHLVTTELASQRFS</sequence>
<dbReference type="Proteomes" id="UP000720189">
    <property type="component" value="Unassembled WGS sequence"/>
</dbReference>
<dbReference type="AlphaFoldDB" id="A0A9P9G4E7"/>
<comment type="caution">
    <text evidence="2">The sequence shown here is derived from an EMBL/GenBank/DDBJ whole genome shotgun (WGS) entry which is preliminary data.</text>
</comment>
<accession>A0A9P9G4E7</accession>
<feature type="transmembrane region" description="Helical" evidence="1">
    <location>
        <begin position="12"/>
        <end position="31"/>
    </location>
</feature>
<reference evidence="2" key="1">
    <citation type="journal article" date="2021" name="Nat. Commun.">
        <title>Genetic determinants of endophytism in the Arabidopsis root mycobiome.</title>
        <authorList>
            <person name="Mesny F."/>
            <person name="Miyauchi S."/>
            <person name="Thiergart T."/>
            <person name="Pickel B."/>
            <person name="Atanasova L."/>
            <person name="Karlsson M."/>
            <person name="Huettel B."/>
            <person name="Barry K.W."/>
            <person name="Haridas S."/>
            <person name="Chen C."/>
            <person name="Bauer D."/>
            <person name="Andreopoulos W."/>
            <person name="Pangilinan J."/>
            <person name="LaButti K."/>
            <person name="Riley R."/>
            <person name="Lipzen A."/>
            <person name="Clum A."/>
            <person name="Drula E."/>
            <person name="Henrissat B."/>
            <person name="Kohler A."/>
            <person name="Grigoriev I.V."/>
            <person name="Martin F.M."/>
            <person name="Hacquard S."/>
        </authorList>
    </citation>
    <scope>NUCLEOTIDE SEQUENCE</scope>
    <source>
        <strain evidence="2">MPI-CAGE-AT-0023</strain>
    </source>
</reference>
<gene>
    <name evidence="2" type="ORF">BKA55DRAFT_710791</name>
</gene>
<evidence type="ECO:0000313" key="2">
    <source>
        <dbReference type="EMBL" id="KAH7232306.1"/>
    </source>
</evidence>
<proteinExistence type="predicted"/>
<organism evidence="2 3">
    <name type="scientific">Fusarium redolens</name>
    <dbReference type="NCBI Taxonomy" id="48865"/>
    <lineage>
        <taxon>Eukaryota</taxon>
        <taxon>Fungi</taxon>
        <taxon>Dikarya</taxon>
        <taxon>Ascomycota</taxon>
        <taxon>Pezizomycotina</taxon>
        <taxon>Sordariomycetes</taxon>
        <taxon>Hypocreomycetidae</taxon>
        <taxon>Hypocreales</taxon>
        <taxon>Nectriaceae</taxon>
        <taxon>Fusarium</taxon>
        <taxon>Fusarium redolens species complex</taxon>
    </lineage>
</organism>
<keyword evidence="1" id="KW-0812">Transmembrane</keyword>
<keyword evidence="1" id="KW-1133">Transmembrane helix</keyword>
<protein>
    <recommendedName>
        <fullName evidence="4">F-box domain-containing protein</fullName>
    </recommendedName>
</protein>
<name>A0A9P9G4E7_FUSRE</name>
<dbReference type="GeneID" id="70230746"/>
<dbReference type="EMBL" id="JAGMUX010000019">
    <property type="protein sequence ID" value="KAH7232306.1"/>
    <property type="molecule type" value="Genomic_DNA"/>
</dbReference>
<dbReference type="RefSeq" id="XP_046043966.1">
    <property type="nucleotide sequence ID" value="XM_046200792.1"/>
</dbReference>
<keyword evidence="1" id="KW-0472">Membrane</keyword>
<dbReference type="OrthoDB" id="5086533at2759"/>
<evidence type="ECO:0000256" key="1">
    <source>
        <dbReference type="SAM" id="Phobius"/>
    </source>
</evidence>
<evidence type="ECO:0008006" key="4">
    <source>
        <dbReference type="Google" id="ProtNLM"/>
    </source>
</evidence>
<keyword evidence="3" id="KW-1185">Reference proteome</keyword>